<evidence type="ECO:0000313" key="2">
    <source>
        <dbReference type="EMBL" id="GAA5172900.1"/>
    </source>
</evidence>
<evidence type="ECO:0000256" key="1">
    <source>
        <dbReference type="SAM" id="MobiDB-lite"/>
    </source>
</evidence>
<reference evidence="3" key="1">
    <citation type="journal article" date="2019" name="Int. J. Syst. Evol. Microbiol.">
        <title>The Global Catalogue of Microorganisms (GCM) 10K type strain sequencing project: providing services to taxonomists for standard genome sequencing and annotation.</title>
        <authorList>
            <consortium name="The Broad Institute Genomics Platform"/>
            <consortium name="The Broad Institute Genome Sequencing Center for Infectious Disease"/>
            <person name="Wu L."/>
            <person name="Ma J."/>
        </authorList>
    </citation>
    <scope>NUCLEOTIDE SEQUENCE [LARGE SCALE GENOMIC DNA]</scope>
    <source>
        <strain evidence="3">JCM 18303</strain>
    </source>
</reference>
<proteinExistence type="predicted"/>
<sequence length="69" mass="7292">MDRRLCSRATNSSSRTGPPLYGEPILNTSDREMPLRSIAMAGFPSNSAVSTASMGAPPPRASMPRLAEA</sequence>
<dbReference type="Proteomes" id="UP001428817">
    <property type="component" value="Unassembled WGS sequence"/>
</dbReference>
<dbReference type="EMBL" id="BAABJP010000052">
    <property type="protein sequence ID" value="GAA5172900.1"/>
    <property type="molecule type" value="Genomic_DNA"/>
</dbReference>
<feature type="region of interest" description="Disordered" evidence="1">
    <location>
        <begin position="1"/>
        <end position="25"/>
    </location>
</feature>
<protein>
    <submittedName>
        <fullName evidence="2">Uncharacterized protein</fullName>
    </submittedName>
</protein>
<feature type="region of interest" description="Disordered" evidence="1">
    <location>
        <begin position="46"/>
        <end position="69"/>
    </location>
</feature>
<comment type="caution">
    <text evidence="2">The sequence shown here is derived from an EMBL/GenBank/DDBJ whole genome shotgun (WGS) entry which is preliminary data.</text>
</comment>
<keyword evidence="3" id="KW-1185">Reference proteome</keyword>
<name>A0ABP9R8V8_9PSEU</name>
<gene>
    <name evidence="2" type="ORF">GCM10023321_73480</name>
</gene>
<evidence type="ECO:0000313" key="3">
    <source>
        <dbReference type="Proteomes" id="UP001428817"/>
    </source>
</evidence>
<accession>A0ABP9R8V8</accession>
<organism evidence="2 3">
    <name type="scientific">Pseudonocardia eucalypti</name>
    <dbReference type="NCBI Taxonomy" id="648755"/>
    <lineage>
        <taxon>Bacteria</taxon>
        <taxon>Bacillati</taxon>
        <taxon>Actinomycetota</taxon>
        <taxon>Actinomycetes</taxon>
        <taxon>Pseudonocardiales</taxon>
        <taxon>Pseudonocardiaceae</taxon>
        <taxon>Pseudonocardia</taxon>
    </lineage>
</organism>